<reference evidence="2" key="1">
    <citation type="journal article" date="2019" name="Int. J. Syst. Evol. Microbiol.">
        <title>The Global Catalogue of Microorganisms (GCM) 10K type strain sequencing project: providing services to taxonomists for standard genome sequencing and annotation.</title>
        <authorList>
            <consortium name="The Broad Institute Genomics Platform"/>
            <consortium name="The Broad Institute Genome Sequencing Center for Infectious Disease"/>
            <person name="Wu L."/>
            <person name="Ma J."/>
        </authorList>
    </citation>
    <scope>NUCLEOTIDE SEQUENCE [LARGE SCALE GENOMIC DNA]</scope>
    <source>
        <strain evidence="2">NBRC 113072</strain>
    </source>
</reference>
<dbReference type="SUPFAM" id="SSF51161">
    <property type="entry name" value="Trimeric LpxA-like enzymes"/>
    <property type="match status" value="1"/>
</dbReference>
<dbReference type="RefSeq" id="WP_284302774.1">
    <property type="nucleotide sequence ID" value="NZ_BSUO01000001.1"/>
</dbReference>
<evidence type="ECO:0008006" key="3">
    <source>
        <dbReference type="Google" id="ProtNLM"/>
    </source>
</evidence>
<keyword evidence="2" id="KW-1185">Reference proteome</keyword>
<dbReference type="Gene3D" id="2.160.10.10">
    <property type="entry name" value="Hexapeptide repeat proteins"/>
    <property type="match status" value="1"/>
</dbReference>
<sequence length="184" mass="19423">MNPARTDPGRRAWTLAQGWSQYRALLAGDLPRNPYPWWRITLAVLRAGQVLYRCKGPAAFVLRRVVGVADAVWLRGLMGAEIPTMVWFGPALRLPHAGRGLMIHSTCSIGSGVTLYHRVSLGVRDGRPGPTIGDDVEVGAGAAILGPVHVAQGCKVGANAVLATDTEPGLTYIGIPATAAAGRP</sequence>
<comment type="caution">
    <text evidence="1">The sequence shown here is derived from an EMBL/GenBank/DDBJ whole genome shotgun (WGS) entry which is preliminary data.</text>
</comment>
<dbReference type="InterPro" id="IPR001451">
    <property type="entry name" value="Hexapep"/>
</dbReference>
<dbReference type="PANTHER" id="PTHR42811">
    <property type="entry name" value="SERINE ACETYLTRANSFERASE"/>
    <property type="match status" value="1"/>
</dbReference>
<dbReference type="InterPro" id="IPR011004">
    <property type="entry name" value="Trimer_LpxA-like_sf"/>
</dbReference>
<proteinExistence type="predicted"/>
<dbReference type="Pfam" id="PF00132">
    <property type="entry name" value="Hexapep"/>
    <property type="match status" value="1"/>
</dbReference>
<evidence type="ECO:0000313" key="2">
    <source>
        <dbReference type="Proteomes" id="UP001157126"/>
    </source>
</evidence>
<dbReference type="Proteomes" id="UP001157126">
    <property type="component" value="Unassembled WGS sequence"/>
</dbReference>
<gene>
    <name evidence="1" type="ORF">GCM10025883_07680</name>
</gene>
<accession>A0ABQ6ILC0</accession>
<organism evidence="1 2">
    <name type="scientific">Mobilicoccus caccae</name>
    <dbReference type="NCBI Taxonomy" id="1859295"/>
    <lineage>
        <taxon>Bacteria</taxon>
        <taxon>Bacillati</taxon>
        <taxon>Actinomycetota</taxon>
        <taxon>Actinomycetes</taxon>
        <taxon>Micrococcales</taxon>
        <taxon>Dermatophilaceae</taxon>
        <taxon>Mobilicoccus</taxon>
    </lineage>
</organism>
<protein>
    <recommendedName>
        <fullName evidence="3">Serine O-acetyltransferase</fullName>
    </recommendedName>
</protein>
<evidence type="ECO:0000313" key="1">
    <source>
        <dbReference type="EMBL" id="GMA38723.1"/>
    </source>
</evidence>
<name>A0ABQ6ILC0_9MICO</name>
<dbReference type="EMBL" id="BSUO01000001">
    <property type="protein sequence ID" value="GMA38723.1"/>
    <property type="molecule type" value="Genomic_DNA"/>
</dbReference>